<keyword evidence="2" id="KW-0067">ATP-binding</keyword>
<dbReference type="AlphaFoldDB" id="A0A381ZIR7"/>
<feature type="non-terminal residue" evidence="4">
    <location>
        <position position="812"/>
    </location>
</feature>
<evidence type="ECO:0000256" key="2">
    <source>
        <dbReference type="ARBA" id="ARBA00022840"/>
    </source>
</evidence>
<dbReference type="EMBL" id="UINC01021399">
    <property type="protein sequence ID" value="SVA88871.1"/>
    <property type="molecule type" value="Genomic_DNA"/>
</dbReference>
<protein>
    <recommendedName>
        <fullName evidence="3">AMP-dependent synthetase/ligase domain-containing protein</fullName>
    </recommendedName>
</protein>
<gene>
    <name evidence="4" type="ORF">METZ01_LOCUS141725</name>
</gene>
<sequence>MDPDLKIRITDAYSSAEQDATSSRGLIQLAEECLANNPDQETMHEFLDLAHLTTVSKTISGSGDTDIWLDHIVNIIIRSRFHVGYMLRQRANRYKDKTAFNILIDNKLKTLSFSTVWSSVIETGRALSVFQKNEDIPVIGLLTHNQLSSVLVDLACLSFGVRVIPLPLNSTPEHISFILDHAEITHLFVGGKTGTRLWNEVQHKHPVTVISLNDTDRLKENTTGWDHFLEQGDPVQDFDPDSCLSNVQMESVQTIMYTSGTTANPKGIVFNPVNMMSKRFARALALPEIGSHDVFLCYLPLFHTFGRYFELMGSIFWGATYSFAESPAFNSLLNDFKIVHPTIFISIPKRWVQLYEMLNTELELDSDDASKIKSKLNEITGGHLKWGLSAAGYLDPDIFSLFQTHGINLLSGYGMTEATGGITMNPPDNYEKDSVGKALPGIDLKLADDGELCLKGPYVTAGYYKEENSEVFTDGWFHTEDIFEERNGHYFIIDRKKDIYKNSRGQTIAPQKIENLFQDFDSIKSVYLVGDGREFNTVLIYPDYENSPVDLRRANEQEMRDMFGSMILSVNSFLSSFERIVNYVIIHRDFSAEKGELTPKGTFKRKNVLKNFKDIIDPLYEKNYVSLYSGSKEIRIPNWLLREKGTLRTNLRWDGNTLSITEQSVILSLSWSDSKVKMGDYTYTIETDILDIESLIQSPTLWLGNSGFTDFTGPSVFRLKESEPYDSLKIDELQSGTTFNKATVDEKMDTLLYKLHWAVRQFLNDDPGVFKPLSTLVDGDLGNWSGTIIDTFMNYQSHSNPHFRIKMIEALA</sequence>
<name>A0A381ZIR7_9ZZZZ</name>
<accession>A0A381ZIR7</accession>
<dbReference type="InterPro" id="IPR000873">
    <property type="entry name" value="AMP-dep_synth/lig_dom"/>
</dbReference>
<reference evidence="4" key="1">
    <citation type="submission" date="2018-05" db="EMBL/GenBank/DDBJ databases">
        <authorList>
            <person name="Lanie J.A."/>
            <person name="Ng W.-L."/>
            <person name="Kazmierczak K.M."/>
            <person name="Andrzejewski T.M."/>
            <person name="Davidsen T.M."/>
            <person name="Wayne K.J."/>
            <person name="Tettelin H."/>
            <person name="Glass J.I."/>
            <person name="Rusch D."/>
            <person name="Podicherti R."/>
            <person name="Tsui H.-C.T."/>
            <person name="Winkler M.E."/>
        </authorList>
    </citation>
    <scope>NUCLEOTIDE SEQUENCE</scope>
</reference>
<dbReference type="Pfam" id="PF23562">
    <property type="entry name" value="AMP-binding_C_3"/>
    <property type="match status" value="1"/>
</dbReference>
<evidence type="ECO:0000313" key="4">
    <source>
        <dbReference type="EMBL" id="SVA88871.1"/>
    </source>
</evidence>
<organism evidence="4">
    <name type="scientific">marine metagenome</name>
    <dbReference type="NCBI Taxonomy" id="408172"/>
    <lineage>
        <taxon>unclassified sequences</taxon>
        <taxon>metagenomes</taxon>
        <taxon>ecological metagenomes</taxon>
    </lineage>
</organism>
<feature type="domain" description="AMP-dependent synthetase/ligase" evidence="3">
    <location>
        <begin position="88"/>
        <end position="464"/>
    </location>
</feature>
<dbReference type="GO" id="GO:0005524">
    <property type="term" value="F:ATP binding"/>
    <property type="evidence" value="ECO:0007669"/>
    <property type="project" value="UniProtKB-KW"/>
</dbReference>
<dbReference type="PANTHER" id="PTHR43272:SF33">
    <property type="entry name" value="AMP-BINDING DOMAIN-CONTAINING PROTEIN-RELATED"/>
    <property type="match status" value="1"/>
</dbReference>
<evidence type="ECO:0000256" key="1">
    <source>
        <dbReference type="ARBA" id="ARBA00022741"/>
    </source>
</evidence>
<dbReference type="GO" id="GO:0004467">
    <property type="term" value="F:long-chain fatty acid-CoA ligase activity"/>
    <property type="evidence" value="ECO:0007669"/>
    <property type="project" value="TreeGrafter"/>
</dbReference>
<dbReference type="SUPFAM" id="SSF56801">
    <property type="entry name" value="Acetyl-CoA synthetase-like"/>
    <property type="match status" value="1"/>
</dbReference>
<dbReference type="PANTHER" id="PTHR43272">
    <property type="entry name" value="LONG-CHAIN-FATTY-ACID--COA LIGASE"/>
    <property type="match status" value="1"/>
</dbReference>
<evidence type="ECO:0000259" key="3">
    <source>
        <dbReference type="Pfam" id="PF00501"/>
    </source>
</evidence>
<dbReference type="Pfam" id="PF00501">
    <property type="entry name" value="AMP-binding"/>
    <property type="match status" value="1"/>
</dbReference>
<dbReference type="GO" id="GO:0016020">
    <property type="term" value="C:membrane"/>
    <property type="evidence" value="ECO:0007669"/>
    <property type="project" value="TreeGrafter"/>
</dbReference>
<dbReference type="InterPro" id="IPR042099">
    <property type="entry name" value="ANL_N_sf"/>
</dbReference>
<keyword evidence="1" id="KW-0547">Nucleotide-binding</keyword>
<proteinExistence type="predicted"/>
<dbReference type="Gene3D" id="3.40.50.12780">
    <property type="entry name" value="N-terminal domain of ligase-like"/>
    <property type="match status" value="1"/>
</dbReference>